<evidence type="ECO:0000256" key="1">
    <source>
        <dbReference type="ARBA" id="ARBA00007626"/>
    </source>
</evidence>
<comment type="similarity">
    <text evidence="1">Belongs to the PPR family. P subfamily.</text>
</comment>
<dbReference type="InterPro" id="IPR002885">
    <property type="entry name" value="PPR_rpt"/>
</dbReference>
<dbReference type="Gene3D" id="1.25.40.10">
    <property type="entry name" value="Tetratricopeptide repeat domain"/>
    <property type="match status" value="2"/>
</dbReference>
<evidence type="ECO:0000256" key="2">
    <source>
        <dbReference type="ARBA" id="ARBA00022737"/>
    </source>
</evidence>
<feature type="repeat" description="PPR" evidence="3">
    <location>
        <begin position="182"/>
        <end position="216"/>
    </location>
</feature>
<dbReference type="InterPro" id="IPR011990">
    <property type="entry name" value="TPR-like_helical_dom_sf"/>
</dbReference>
<evidence type="ECO:0000313" key="4">
    <source>
        <dbReference type="EMBL" id="ACU17978.1"/>
    </source>
</evidence>
<dbReference type="SUPFAM" id="SSF48452">
    <property type="entry name" value="TPR-like"/>
    <property type="match status" value="1"/>
</dbReference>
<feature type="repeat" description="PPR" evidence="3">
    <location>
        <begin position="147"/>
        <end position="181"/>
    </location>
</feature>
<protein>
    <recommendedName>
        <fullName evidence="5">Pentacotripeptide-repeat region of PRORP domain-containing protein</fullName>
    </recommendedName>
</protein>
<dbReference type="Pfam" id="PF13041">
    <property type="entry name" value="PPR_2"/>
    <property type="match status" value="1"/>
</dbReference>
<dbReference type="ExpressionAtlas" id="C6T826">
    <property type="expression patterns" value="baseline and differential"/>
</dbReference>
<feature type="repeat" description="PPR" evidence="3">
    <location>
        <begin position="9"/>
        <end position="43"/>
    </location>
</feature>
<feature type="repeat" description="PPR" evidence="3">
    <location>
        <begin position="44"/>
        <end position="78"/>
    </location>
</feature>
<evidence type="ECO:0000256" key="3">
    <source>
        <dbReference type="PROSITE-ProRule" id="PRU00708"/>
    </source>
</evidence>
<dbReference type="Pfam" id="PF01535">
    <property type="entry name" value="PPR"/>
    <property type="match status" value="3"/>
</dbReference>
<dbReference type="PANTHER" id="PTHR47932">
    <property type="entry name" value="ATPASE EXPRESSION PROTEIN 3"/>
    <property type="match status" value="1"/>
</dbReference>
<reference evidence="4" key="1">
    <citation type="submission" date="2009-08" db="EMBL/GenBank/DDBJ databases">
        <authorList>
            <person name="Cheung F."/>
            <person name="Xiao Y."/>
            <person name="Chan A."/>
            <person name="Moskal W."/>
            <person name="Town C.D."/>
        </authorList>
    </citation>
    <scope>NUCLEOTIDE SEQUENCE</scope>
</reference>
<sequence length="234" mass="26176">MKGKGCLVDRVIYGALVEAFVAEGKVELAFDLLKDLVSSGYRADLGIYICLIEGLCNLNRVQKAYKLFQLTVREGLEPDFLTVKPLLVAYAEANRMEEFCKLLEQMQKLGFPVIADLSKFFSVLVEKKGPIMALETFGQLKEKGHVSVEIYNIFMDSLHKIGEVKKALSLFDEMKGLSLKPDSFTYCTAILCLVDLGEIKEACACHNRIIEMSCIPSVAAYSSLTKRALPNWRD</sequence>
<keyword evidence="2" id="KW-0677">Repeat</keyword>
<dbReference type="EMBL" id="BT093619">
    <property type="protein sequence ID" value="ACU17978.1"/>
    <property type="molecule type" value="mRNA"/>
</dbReference>
<proteinExistence type="evidence at transcript level"/>
<dbReference type="PROSITE" id="PS51375">
    <property type="entry name" value="PPR"/>
    <property type="match status" value="4"/>
</dbReference>
<dbReference type="NCBIfam" id="TIGR00756">
    <property type="entry name" value="PPR"/>
    <property type="match status" value="4"/>
</dbReference>
<organism evidence="4">
    <name type="scientific">Glycine max</name>
    <name type="common">Soybean</name>
    <name type="synonym">Glycine hispida</name>
    <dbReference type="NCBI Taxonomy" id="3847"/>
    <lineage>
        <taxon>Eukaryota</taxon>
        <taxon>Viridiplantae</taxon>
        <taxon>Streptophyta</taxon>
        <taxon>Embryophyta</taxon>
        <taxon>Tracheophyta</taxon>
        <taxon>Spermatophyta</taxon>
        <taxon>Magnoliopsida</taxon>
        <taxon>eudicotyledons</taxon>
        <taxon>Gunneridae</taxon>
        <taxon>Pentapetalae</taxon>
        <taxon>rosids</taxon>
        <taxon>fabids</taxon>
        <taxon>Fabales</taxon>
        <taxon>Fabaceae</taxon>
        <taxon>Papilionoideae</taxon>
        <taxon>50 kb inversion clade</taxon>
        <taxon>NPAAA clade</taxon>
        <taxon>indigoferoid/millettioid clade</taxon>
        <taxon>Phaseoleae</taxon>
        <taxon>Glycine</taxon>
        <taxon>Glycine subgen. Soja</taxon>
    </lineage>
</organism>
<dbReference type="AlphaFoldDB" id="C6T826"/>
<accession>C6T826</accession>
<evidence type="ECO:0008006" key="5">
    <source>
        <dbReference type="Google" id="ProtNLM"/>
    </source>
</evidence>
<dbReference type="PANTHER" id="PTHR47932:SF10">
    <property type="entry name" value="OS07G0179000 PROTEIN"/>
    <property type="match status" value="1"/>
</dbReference>
<name>C6T826_SOYBN</name>